<dbReference type="AlphaFoldDB" id="A0ABC8SJ29"/>
<gene>
    <name evidence="10" type="ORF">ILEXP_LOCUS25743</name>
</gene>
<evidence type="ECO:0000259" key="9">
    <source>
        <dbReference type="Pfam" id="PF04998"/>
    </source>
</evidence>
<reference evidence="10 11" key="1">
    <citation type="submission" date="2024-02" db="EMBL/GenBank/DDBJ databases">
        <authorList>
            <person name="Vignale AGUSTIN F."/>
            <person name="Sosa J E."/>
            <person name="Modenutti C."/>
        </authorList>
    </citation>
    <scope>NUCLEOTIDE SEQUENCE [LARGE SCALE GENOMIC DNA]</scope>
</reference>
<evidence type="ECO:0000256" key="2">
    <source>
        <dbReference type="ARBA" id="ARBA00012418"/>
    </source>
</evidence>
<evidence type="ECO:0000256" key="5">
    <source>
        <dbReference type="ARBA" id="ARBA00022695"/>
    </source>
</evidence>
<evidence type="ECO:0000256" key="3">
    <source>
        <dbReference type="ARBA" id="ARBA00022478"/>
    </source>
</evidence>
<evidence type="ECO:0000256" key="7">
    <source>
        <dbReference type="ARBA" id="ARBA00023163"/>
    </source>
</evidence>
<evidence type="ECO:0000256" key="1">
    <source>
        <dbReference type="ARBA" id="ARBA00006460"/>
    </source>
</evidence>
<feature type="domain" description="RNA polymerase Rpb1" evidence="9">
    <location>
        <begin position="133"/>
        <end position="335"/>
    </location>
</feature>
<keyword evidence="5" id="KW-0548">Nucleotidyltransferase</keyword>
<dbReference type="Gene3D" id="6.10.250.2940">
    <property type="match status" value="1"/>
</dbReference>
<feature type="compositionally biased region" description="Acidic residues" evidence="8">
    <location>
        <begin position="548"/>
        <end position="566"/>
    </location>
</feature>
<dbReference type="Proteomes" id="UP001642360">
    <property type="component" value="Unassembled WGS sequence"/>
</dbReference>
<feature type="compositionally biased region" description="Acidic residues" evidence="8">
    <location>
        <begin position="518"/>
        <end position="536"/>
    </location>
</feature>
<feature type="region of interest" description="Disordered" evidence="8">
    <location>
        <begin position="495"/>
        <end position="579"/>
    </location>
</feature>
<accession>A0ABC8SJ29</accession>
<keyword evidence="6" id="KW-0862">Zinc</keyword>
<evidence type="ECO:0000256" key="4">
    <source>
        <dbReference type="ARBA" id="ARBA00022679"/>
    </source>
</evidence>
<dbReference type="EMBL" id="CAUOFW020002959">
    <property type="protein sequence ID" value="CAK9157191.1"/>
    <property type="molecule type" value="Genomic_DNA"/>
</dbReference>
<protein>
    <recommendedName>
        <fullName evidence="2">DNA-directed RNA polymerase</fullName>
        <ecNumber evidence="2">2.7.7.6</ecNumber>
    </recommendedName>
</protein>
<dbReference type="PANTHER" id="PTHR19376">
    <property type="entry name" value="DNA-DIRECTED RNA POLYMERASE"/>
    <property type="match status" value="1"/>
</dbReference>
<dbReference type="InterPro" id="IPR045867">
    <property type="entry name" value="DNA-dir_RpoC_beta_prime"/>
</dbReference>
<dbReference type="Gene3D" id="3.30.70.2850">
    <property type="match status" value="1"/>
</dbReference>
<dbReference type="GO" id="GO:0000428">
    <property type="term" value="C:DNA-directed RNA polymerase complex"/>
    <property type="evidence" value="ECO:0007669"/>
    <property type="project" value="UniProtKB-KW"/>
</dbReference>
<dbReference type="Pfam" id="PF04998">
    <property type="entry name" value="RNA_pol_Rpb1_5"/>
    <property type="match status" value="2"/>
</dbReference>
<proteinExistence type="inferred from homology"/>
<dbReference type="SUPFAM" id="SSF64484">
    <property type="entry name" value="beta and beta-prime subunits of DNA dependent RNA-polymerase"/>
    <property type="match status" value="2"/>
</dbReference>
<keyword evidence="7" id="KW-0804">Transcription</keyword>
<dbReference type="Gene3D" id="6.20.50.80">
    <property type="match status" value="1"/>
</dbReference>
<dbReference type="InterPro" id="IPR007081">
    <property type="entry name" value="RNA_pol_Rpb1_5"/>
</dbReference>
<dbReference type="EC" id="2.7.7.6" evidence="2"/>
<feature type="domain" description="RNA polymerase Rpb1" evidence="9">
    <location>
        <begin position="357"/>
        <end position="491"/>
    </location>
</feature>
<name>A0ABC8SJ29_9AQUA</name>
<sequence length="695" mass="78703">MPSFASRRYEEAGKMVEGNQFVVRKLISVANPSVMLRMLTRRMPIGRRKLLTILKELLKQQQFWTEHTPRLSPLPGLGSPGLEESCTVLPILLNIITISCSEEEQEFTALDLQMSRVEAIHVVCYGLPSLHRLVDTAVKTSRSGYLQRCLIKNLECLKVCYDYTVRDADGSIIQFHYGEDGVDVHQTSFLNKFESLAANREVIDQKFYHQLDFNTYIEELPDELLNKVKKYTKKLEGKQIYLEQEQQEDLLKLMKQKYLLSLAQSGEPVGVIAAQSVGEPSTQMTLNTFHLAGRGDVNVTLGIPRLQEILMTASNDNKTPIMTCPLLKGRTKKGSQSAAIDELSLCQPAANNGSSLLNTFHLAGRGDVNVTLGIPRLQEILMTASNDNKTPIMTCPLLKGRTKDDARELVAKVKKVTVADIIETVEVRVLPFSIENNQTSSIYKLTVKFKEHDLVSIKDCKRTLKVVFLRELEDAIESHLILLSKIRDIKNFMPSSQSKASDETGEDASGSRSQGGNENDDVDDDDDDDERAEDLGSDSLKRKQQAMDEMDYDDGSEDELNEEEPLAEPLKGIDHGEDEVEIREDGEIEDFDGKGEAYEMPYEHGEAISELESGDRKDKKKAKRKQKVREKFVGKESDRAIFVSARGLHFEVHFRFNNEPHILLAQVLMNSIVCLSFYYGHHHHFFNRLEFFIFF</sequence>
<evidence type="ECO:0000256" key="6">
    <source>
        <dbReference type="ARBA" id="ARBA00022833"/>
    </source>
</evidence>
<evidence type="ECO:0000313" key="11">
    <source>
        <dbReference type="Proteomes" id="UP001642360"/>
    </source>
</evidence>
<organism evidence="10 11">
    <name type="scientific">Ilex paraguariensis</name>
    <name type="common">yerba mate</name>
    <dbReference type="NCBI Taxonomy" id="185542"/>
    <lineage>
        <taxon>Eukaryota</taxon>
        <taxon>Viridiplantae</taxon>
        <taxon>Streptophyta</taxon>
        <taxon>Embryophyta</taxon>
        <taxon>Tracheophyta</taxon>
        <taxon>Spermatophyta</taxon>
        <taxon>Magnoliopsida</taxon>
        <taxon>eudicotyledons</taxon>
        <taxon>Gunneridae</taxon>
        <taxon>Pentapetalae</taxon>
        <taxon>asterids</taxon>
        <taxon>campanulids</taxon>
        <taxon>Aquifoliales</taxon>
        <taxon>Aquifoliaceae</taxon>
        <taxon>Ilex</taxon>
    </lineage>
</organism>
<comment type="similarity">
    <text evidence="1">Belongs to the RNA polymerase beta' chain family.</text>
</comment>
<evidence type="ECO:0000313" key="10">
    <source>
        <dbReference type="EMBL" id="CAK9157191.1"/>
    </source>
</evidence>
<keyword evidence="3" id="KW-0240">DNA-directed RNA polymerase</keyword>
<dbReference type="PANTHER" id="PTHR19376:SF11">
    <property type="entry name" value="DNA-DIRECTED RNA POLYMERASE I SUBUNIT RPA1"/>
    <property type="match status" value="1"/>
</dbReference>
<keyword evidence="11" id="KW-1185">Reference proteome</keyword>
<comment type="caution">
    <text evidence="10">The sequence shown here is derived from an EMBL/GenBank/DDBJ whole genome shotgun (WGS) entry which is preliminary data.</text>
</comment>
<keyword evidence="4" id="KW-0808">Transferase</keyword>
<dbReference type="GO" id="GO:0003899">
    <property type="term" value="F:DNA-directed RNA polymerase activity"/>
    <property type="evidence" value="ECO:0007669"/>
    <property type="project" value="UniProtKB-EC"/>
</dbReference>
<evidence type="ECO:0000256" key="8">
    <source>
        <dbReference type="SAM" id="MobiDB-lite"/>
    </source>
</evidence>